<organism evidence="2 3">
    <name type="scientific">Novipirellula galeiformis</name>
    <dbReference type="NCBI Taxonomy" id="2528004"/>
    <lineage>
        <taxon>Bacteria</taxon>
        <taxon>Pseudomonadati</taxon>
        <taxon>Planctomycetota</taxon>
        <taxon>Planctomycetia</taxon>
        <taxon>Pirellulales</taxon>
        <taxon>Pirellulaceae</taxon>
        <taxon>Novipirellula</taxon>
    </lineage>
</organism>
<dbReference type="EMBL" id="SJPT01000003">
    <property type="protein sequence ID" value="TWU24173.1"/>
    <property type="molecule type" value="Genomic_DNA"/>
</dbReference>
<keyword evidence="3" id="KW-1185">Reference proteome</keyword>
<accession>A0A5C6CGY9</accession>
<dbReference type="AlphaFoldDB" id="A0A5C6CGY9"/>
<evidence type="ECO:0000259" key="1">
    <source>
        <dbReference type="SMART" id="SM00852"/>
    </source>
</evidence>
<dbReference type="Proteomes" id="UP000316304">
    <property type="component" value="Unassembled WGS sequence"/>
</dbReference>
<evidence type="ECO:0000313" key="2">
    <source>
        <dbReference type="EMBL" id="TWU24173.1"/>
    </source>
</evidence>
<dbReference type="InterPro" id="IPR001453">
    <property type="entry name" value="MoaB/Mog_dom"/>
</dbReference>
<proteinExistence type="predicted"/>
<dbReference type="CDD" id="cd00885">
    <property type="entry name" value="cinA"/>
    <property type="match status" value="1"/>
</dbReference>
<reference evidence="2 3" key="1">
    <citation type="submission" date="2019-02" db="EMBL/GenBank/DDBJ databases">
        <title>Deep-cultivation of Planctomycetes and their phenomic and genomic characterization uncovers novel biology.</title>
        <authorList>
            <person name="Wiegand S."/>
            <person name="Jogler M."/>
            <person name="Boedeker C."/>
            <person name="Pinto D."/>
            <person name="Vollmers J."/>
            <person name="Rivas-Marin E."/>
            <person name="Kohn T."/>
            <person name="Peeters S.H."/>
            <person name="Heuer A."/>
            <person name="Rast P."/>
            <person name="Oberbeckmann S."/>
            <person name="Bunk B."/>
            <person name="Jeske O."/>
            <person name="Meyerdierks A."/>
            <person name="Storesund J.E."/>
            <person name="Kallscheuer N."/>
            <person name="Luecker S."/>
            <person name="Lage O.M."/>
            <person name="Pohl T."/>
            <person name="Merkel B.J."/>
            <person name="Hornburger P."/>
            <person name="Mueller R.-W."/>
            <person name="Bruemmer F."/>
            <person name="Labrenz M."/>
            <person name="Spormann A.M."/>
            <person name="Op Den Camp H."/>
            <person name="Overmann J."/>
            <person name="Amann R."/>
            <person name="Jetten M.S.M."/>
            <person name="Mascher T."/>
            <person name="Medema M.H."/>
            <person name="Devos D.P."/>
            <person name="Kaster A.-K."/>
            <person name="Ovreas L."/>
            <person name="Rohde M."/>
            <person name="Galperin M.Y."/>
            <person name="Jogler C."/>
        </authorList>
    </citation>
    <scope>NUCLEOTIDE SEQUENCE [LARGE SCALE GENOMIC DNA]</scope>
    <source>
        <strain evidence="2 3">Pla52o</strain>
    </source>
</reference>
<comment type="caution">
    <text evidence="2">The sequence shown here is derived from an EMBL/GenBank/DDBJ whole genome shotgun (WGS) entry which is preliminary data.</text>
</comment>
<dbReference type="InterPro" id="IPR050101">
    <property type="entry name" value="CinA"/>
</dbReference>
<dbReference type="PANTHER" id="PTHR13939:SF0">
    <property type="entry name" value="NMN AMIDOHYDROLASE-LIKE PROTEIN YFAY"/>
    <property type="match status" value="1"/>
</dbReference>
<dbReference type="Gene3D" id="3.40.980.10">
    <property type="entry name" value="MoaB/Mog-like domain"/>
    <property type="match status" value="1"/>
</dbReference>
<dbReference type="Gene3D" id="3.30.70.2860">
    <property type="match status" value="1"/>
</dbReference>
<evidence type="ECO:0000313" key="3">
    <source>
        <dbReference type="Proteomes" id="UP000316304"/>
    </source>
</evidence>
<dbReference type="Pfam" id="PF18146">
    <property type="entry name" value="CinA_KH"/>
    <property type="match status" value="1"/>
</dbReference>
<name>A0A5C6CGY9_9BACT</name>
<dbReference type="InterPro" id="IPR041424">
    <property type="entry name" value="CinA_KH"/>
</dbReference>
<protein>
    <submittedName>
        <fullName evidence="2">Putative competence-damage inducible protein</fullName>
    </submittedName>
</protein>
<dbReference type="NCBIfam" id="TIGR00177">
    <property type="entry name" value="molyb_syn"/>
    <property type="match status" value="1"/>
</dbReference>
<dbReference type="SUPFAM" id="SSF53218">
    <property type="entry name" value="Molybdenum cofactor biosynthesis proteins"/>
    <property type="match status" value="1"/>
</dbReference>
<dbReference type="Pfam" id="PF00994">
    <property type="entry name" value="MoCF_biosynth"/>
    <property type="match status" value="1"/>
</dbReference>
<dbReference type="PANTHER" id="PTHR13939">
    <property type="entry name" value="NICOTINAMIDE-NUCLEOTIDE AMIDOHYDROLASE PNCC"/>
    <property type="match status" value="1"/>
</dbReference>
<feature type="domain" description="MoaB/Mog" evidence="1">
    <location>
        <begin position="6"/>
        <end position="177"/>
    </location>
</feature>
<dbReference type="PIRSF" id="PIRSF006728">
    <property type="entry name" value="CinA"/>
    <property type="match status" value="1"/>
</dbReference>
<dbReference type="SMART" id="SM00852">
    <property type="entry name" value="MoCF_biosynth"/>
    <property type="match status" value="1"/>
</dbReference>
<gene>
    <name evidence="2" type="primary">cinA_1</name>
    <name evidence="2" type="ORF">Pla52o_20970</name>
</gene>
<dbReference type="InterPro" id="IPR008135">
    <property type="entry name" value="Competence-induced_CinA"/>
</dbReference>
<dbReference type="InterPro" id="IPR036425">
    <property type="entry name" value="MoaB/Mog-like_dom_sf"/>
</dbReference>
<sequence length="401" mass="43993">MKLSAEVISIGDEMTSGARLDTNSQWLSQRLGELGVEVRFQTTVGDMLRDNIDVFNIAIERVDLVICTGGLGPTQDDLTREALAEVSDEPLEFRQQAMDHIESLFSSRKRPMPERNRVQAMFPKSSQIIPNPQGTAPGIDLFIDRGSHARCRVFALPGVPAEMQLMFKETVSHQIAAMSGGGSVIRHHVMKFFGIGESDMEQRLGDMISRDRQPRVGITVSAATISLRITAMTESAERCTAQIAQTKTEILNRVGELYFGDGENYEQYHVIDSMLRARGESLALLELGFAAPLGDWFAALGETPAFRGGLSLAAMPNVSLEEIQSRMRSDWLLVVNAYPAIADDLVGHVPASEVEFILVAPNGKQHAHRITIGGHPDILQPRIGKTAMAWFRGVVAGLRTA</sequence>